<evidence type="ECO:0000256" key="6">
    <source>
        <dbReference type="ARBA" id="ARBA00022679"/>
    </source>
</evidence>
<dbReference type="OrthoDB" id="1732493at2759"/>
<dbReference type="GO" id="GO:0005634">
    <property type="term" value="C:nucleus"/>
    <property type="evidence" value="ECO:0007669"/>
    <property type="project" value="TreeGrafter"/>
</dbReference>
<dbReference type="AlphaFoldDB" id="A0A9P1C9U6"/>
<feature type="domain" description="Tyrosine specific protein phosphatases" evidence="19">
    <location>
        <begin position="738"/>
        <end position="805"/>
    </location>
</feature>
<dbReference type="FunFam" id="3.90.190.10:FF:000006">
    <property type="entry name" value="Dual specificity protein phosphatase CDC14B"/>
    <property type="match status" value="1"/>
</dbReference>
<reference evidence="20" key="1">
    <citation type="submission" date="2022-10" db="EMBL/GenBank/DDBJ databases">
        <authorList>
            <person name="Chen Y."/>
            <person name="Dougan E. K."/>
            <person name="Chan C."/>
            <person name="Rhodes N."/>
            <person name="Thang M."/>
        </authorList>
    </citation>
    <scope>NUCLEOTIDE SEQUENCE</scope>
</reference>
<evidence type="ECO:0000256" key="16">
    <source>
        <dbReference type="ARBA" id="ARBA00047811"/>
    </source>
</evidence>
<evidence type="ECO:0000256" key="5">
    <source>
        <dbReference type="ARBA" id="ARBA00022527"/>
    </source>
</evidence>
<keyword evidence="23" id="KW-1185">Reference proteome</keyword>
<dbReference type="PROSITE" id="PS50056">
    <property type="entry name" value="TYR_PHOSPHATASE_2"/>
    <property type="match status" value="1"/>
</dbReference>
<dbReference type="Gene3D" id="1.10.510.10">
    <property type="entry name" value="Transferase(Phosphotransferase) domain 1"/>
    <property type="match status" value="1"/>
</dbReference>
<evidence type="ECO:0000256" key="9">
    <source>
        <dbReference type="ARBA" id="ARBA00022801"/>
    </source>
</evidence>
<dbReference type="InterPro" id="IPR050108">
    <property type="entry name" value="CDK"/>
</dbReference>
<dbReference type="GO" id="GO:0007346">
    <property type="term" value="P:regulation of mitotic cell cycle"/>
    <property type="evidence" value="ECO:0007669"/>
    <property type="project" value="TreeGrafter"/>
</dbReference>
<organism evidence="20">
    <name type="scientific">Cladocopium goreaui</name>
    <dbReference type="NCBI Taxonomy" id="2562237"/>
    <lineage>
        <taxon>Eukaryota</taxon>
        <taxon>Sar</taxon>
        <taxon>Alveolata</taxon>
        <taxon>Dinophyceae</taxon>
        <taxon>Suessiales</taxon>
        <taxon>Symbiodiniaceae</taxon>
        <taxon>Cladocopium</taxon>
    </lineage>
</organism>
<dbReference type="SMART" id="SM00220">
    <property type="entry name" value="S_TKc"/>
    <property type="match status" value="1"/>
</dbReference>
<dbReference type="EMBL" id="CAMXCT030001180">
    <property type="protein sequence ID" value="CAL4774898.1"/>
    <property type="molecule type" value="Genomic_DNA"/>
</dbReference>
<evidence type="ECO:0000259" key="18">
    <source>
        <dbReference type="PROSITE" id="PS50011"/>
    </source>
</evidence>
<comment type="catalytic activity">
    <reaction evidence="16">
        <text>L-threonyl-[protein] + ATP = O-phospho-L-threonyl-[protein] + ADP + H(+)</text>
        <dbReference type="Rhea" id="RHEA:46608"/>
        <dbReference type="Rhea" id="RHEA-COMP:11060"/>
        <dbReference type="Rhea" id="RHEA-COMP:11605"/>
        <dbReference type="ChEBI" id="CHEBI:15378"/>
        <dbReference type="ChEBI" id="CHEBI:30013"/>
        <dbReference type="ChEBI" id="CHEBI:30616"/>
        <dbReference type="ChEBI" id="CHEBI:61977"/>
        <dbReference type="ChEBI" id="CHEBI:456216"/>
        <dbReference type="EC" id="2.7.11.22"/>
    </reaction>
</comment>
<feature type="domain" description="Protein kinase" evidence="18">
    <location>
        <begin position="36"/>
        <end position="325"/>
    </location>
</feature>
<gene>
    <name evidence="20" type="ORF">C1SCF055_LOCUS14843</name>
</gene>
<dbReference type="PANTHER" id="PTHR24056:SF107">
    <property type="entry name" value="CYCLIN-DEPENDENT KINASE 11A-RELATED"/>
    <property type="match status" value="1"/>
</dbReference>
<evidence type="ECO:0000313" key="23">
    <source>
        <dbReference type="Proteomes" id="UP001152797"/>
    </source>
</evidence>
<dbReference type="EC" id="2.7.11.22" evidence="3"/>
<dbReference type="FunFam" id="1.10.510.10:FF:000624">
    <property type="entry name" value="Mitogen-activated protein kinase"/>
    <property type="match status" value="1"/>
</dbReference>
<comment type="caution">
    <text evidence="20">The sequence shown here is derived from an EMBL/GenBank/DDBJ whole genome shotgun (WGS) entry which is preliminary data.</text>
</comment>
<dbReference type="Pfam" id="PF00069">
    <property type="entry name" value="Pkinase"/>
    <property type="match status" value="1"/>
</dbReference>
<dbReference type="EMBL" id="CAMXCT010001180">
    <property type="protein sequence ID" value="CAI3987586.1"/>
    <property type="molecule type" value="Genomic_DNA"/>
</dbReference>
<comment type="subunit">
    <text evidence="12">May form a complex composed of at least the catalytic subunit CRK2 and a cyclin.</text>
</comment>
<dbReference type="PANTHER" id="PTHR24056">
    <property type="entry name" value="CELL DIVISION PROTEIN KINASE"/>
    <property type="match status" value="1"/>
</dbReference>
<dbReference type="PROSITE" id="PS50011">
    <property type="entry name" value="PROTEIN_KINASE_DOM"/>
    <property type="match status" value="1"/>
</dbReference>
<dbReference type="PROSITE" id="PS00383">
    <property type="entry name" value="TYR_PHOSPHATASE_1"/>
    <property type="match status" value="1"/>
</dbReference>
<evidence type="ECO:0000256" key="13">
    <source>
        <dbReference type="ARBA" id="ARBA00039612"/>
    </source>
</evidence>
<name>A0A9P1C9U6_9DINO</name>
<dbReference type="GO" id="GO:0004693">
    <property type="term" value="F:cyclin-dependent protein serine/threonine kinase activity"/>
    <property type="evidence" value="ECO:0007669"/>
    <property type="project" value="UniProtKB-EC"/>
</dbReference>
<evidence type="ECO:0000256" key="3">
    <source>
        <dbReference type="ARBA" id="ARBA00012425"/>
    </source>
</evidence>
<comment type="similarity">
    <text evidence="1">Belongs to the protein kinase superfamily. CMGC Ser/Thr protein kinase family. CDC2/CDKX subfamily.</text>
</comment>
<proteinExistence type="inferred from homology"/>
<dbReference type="InterPro" id="IPR008271">
    <property type="entry name" value="Ser/Thr_kinase_AS"/>
</dbReference>
<evidence type="ECO:0000256" key="10">
    <source>
        <dbReference type="ARBA" id="ARBA00022840"/>
    </source>
</evidence>
<evidence type="ECO:0000256" key="17">
    <source>
        <dbReference type="ARBA" id="ARBA00048367"/>
    </source>
</evidence>
<evidence type="ECO:0000256" key="11">
    <source>
        <dbReference type="ARBA" id="ARBA00022912"/>
    </source>
</evidence>
<dbReference type="InterPro" id="IPR029021">
    <property type="entry name" value="Prot-tyrosine_phosphatase-like"/>
</dbReference>
<comment type="catalytic activity">
    <reaction evidence="17">
        <text>L-seryl-[protein] + ATP = O-phospho-L-seryl-[protein] + ADP + H(+)</text>
        <dbReference type="Rhea" id="RHEA:17989"/>
        <dbReference type="Rhea" id="RHEA-COMP:9863"/>
        <dbReference type="Rhea" id="RHEA-COMP:11604"/>
        <dbReference type="ChEBI" id="CHEBI:15378"/>
        <dbReference type="ChEBI" id="CHEBI:29999"/>
        <dbReference type="ChEBI" id="CHEBI:30616"/>
        <dbReference type="ChEBI" id="CHEBI:83421"/>
        <dbReference type="ChEBI" id="CHEBI:456216"/>
        <dbReference type="EC" id="2.7.11.22"/>
    </reaction>
</comment>
<dbReference type="EC" id="3.1.3.48" evidence="4"/>
<protein>
    <recommendedName>
        <fullName evidence="13">Cyclin-dependent kinase 2 homolog</fullName>
        <ecNumber evidence="3">2.7.11.22</ecNumber>
        <ecNumber evidence="4">3.1.3.48</ecNumber>
    </recommendedName>
    <alternativeName>
        <fullName evidence="14">Cell division control protein 2 homolog</fullName>
    </alternativeName>
    <alternativeName>
        <fullName evidence="15">cdc2-related kinase 2</fullName>
    </alternativeName>
</protein>
<dbReference type="InterPro" id="IPR000387">
    <property type="entry name" value="Tyr_Pase_dom"/>
</dbReference>
<keyword evidence="11" id="KW-0904">Protein phosphatase</keyword>
<evidence type="ECO:0000259" key="19">
    <source>
        <dbReference type="PROSITE" id="PS50056"/>
    </source>
</evidence>
<dbReference type="InterPro" id="IPR000719">
    <property type="entry name" value="Prot_kinase_dom"/>
</dbReference>
<keyword evidence="9" id="KW-0378">Hydrolase</keyword>
<keyword evidence="7" id="KW-0547">Nucleotide-binding</keyword>
<dbReference type="Gene3D" id="3.30.200.20">
    <property type="entry name" value="Phosphorylase Kinase, domain 1"/>
    <property type="match status" value="1"/>
</dbReference>
<dbReference type="InterPro" id="IPR016130">
    <property type="entry name" value="Tyr_Pase_AS"/>
</dbReference>
<keyword evidence="8 22" id="KW-0418">Kinase</keyword>
<dbReference type="EMBL" id="CAMXCT020001180">
    <property type="protein sequence ID" value="CAL1140961.1"/>
    <property type="molecule type" value="Genomic_DNA"/>
</dbReference>
<keyword evidence="5" id="KW-0723">Serine/threonine-protein kinase</keyword>
<accession>A0A9P1C9U6</accession>
<dbReference type="Gene3D" id="3.90.190.10">
    <property type="entry name" value="Protein tyrosine phosphatase superfamily"/>
    <property type="match status" value="2"/>
</dbReference>
<evidence type="ECO:0000256" key="14">
    <source>
        <dbReference type="ARBA" id="ARBA00041902"/>
    </source>
</evidence>
<evidence type="ECO:0000256" key="2">
    <source>
        <dbReference type="ARBA" id="ARBA00007315"/>
    </source>
</evidence>
<keyword evidence="10" id="KW-0067">ATP-binding</keyword>
<evidence type="ECO:0000256" key="12">
    <source>
        <dbReference type="ARBA" id="ARBA00038543"/>
    </source>
</evidence>
<evidence type="ECO:0000313" key="22">
    <source>
        <dbReference type="EMBL" id="CAL4774898.1"/>
    </source>
</evidence>
<evidence type="ECO:0000256" key="8">
    <source>
        <dbReference type="ARBA" id="ARBA00022777"/>
    </source>
</evidence>
<dbReference type="SUPFAM" id="SSF56112">
    <property type="entry name" value="Protein kinase-like (PK-like)"/>
    <property type="match status" value="1"/>
</dbReference>
<evidence type="ECO:0000313" key="20">
    <source>
        <dbReference type="EMBL" id="CAI3987586.1"/>
    </source>
</evidence>
<dbReference type="SUPFAM" id="SSF52799">
    <property type="entry name" value="(Phosphotyrosine protein) phosphatases II"/>
    <property type="match status" value="2"/>
</dbReference>
<dbReference type="GO" id="GO:0004725">
    <property type="term" value="F:protein tyrosine phosphatase activity"/>
    <property type="evidence" value="ECO:0007669"/>
    <property type="project" value="UniProtKB-EC"/>
</dbReference>
<evidence type="ECO:0000313" key="21">
    <source>
        <dbReference type="EMBL" id="CAL1140961.1"/>
    </source>
</evidence>
<dbReference type="InterPro" id="IPR011009">
    <property type="entry name" value="Kinase-like_dom_sf"/>
</dbReference>
<dbReference type="PROSITE" id="PS00108">
    <property type="entry name" value="PROTEIN_KINASE_ST"/>
    <property type="match status" value="1"/>
</dbReference>
<evidence type="ECO:0000256" key="4">
    <source>
        <dbReference type="ARBA" id="ARBA00013064"/>
    </source>
</evidence>
<sequence length="844" mass="92730">MATLDAADGEAAAKRQRVGGWAENCLNQGCRSVQCFRKLNRIDEGTYGVVYRACEIDTGEVVALKQLKLGAVKSEEGFPVSSIREISLLLELNHPNVVQCREVVLGNTMQHVYMVMEYVEHELKVLITQQRFAVAEMKCLLRQLLLGLAHLHAMWIVHRDLKTSNILLDRNGILKICDFGLARHFGQPLRPYTHRVQSLWYRAPELLLGQRTYSNAIDVWSSGCIFAEMLLRRPVFEGKAEMHQLGLIMGLVGLPDEESWPGCSELPHWKMLESFKDTMPGWRELFPEPPDSTLSELGLLLMRGLLECCPARRLAAADAVEHHYFQEVPQPQEPSMLPTFKDLDEGKAPGLPDLSAILSGVQQLNAWAEIKKQELWNQMAGINDCPAGWSLGAMDGPSEREQKSDTGKLGLEALASEALPVKNSGFNDQSIGPQEMCPSPLDELSFTSDGSAAGMVVIDVCGELRWADGVSCESAGAVVQPKTTDLAGDAEVLCFLNEARVGKGQYNVPHYVIQGYYHDDGPPSLEQIVEGCRIIREKIEANKKVLVIAPSGKEFLSHRPFSALCVAAYPLLMKKLSLEAALAPWAQLDLGFRQHSWANVHKPPPSGKLSLTTCLTALDLALRHKWLDVEGFDAKATSDLCAKWDAAWVIPGEVLLLADPMTTVLDPDPATASHLVGPTEPNFADWFKSSKVHTLVRLNKDRESGLDKSYEAARFVNCGMEHVQAAYDDTGGGVPSQEIVKKVIQGCSTLGMDQAVAFHCKAGFGRSGVCAAIFAIHKYDLPGESMLAWLRICRPGTITTMSQTRFLQSLLGREDAGQGQRGENDGSAGMLCNFMSQSLAATLQ</sequence>
<dbReference type="GO" id="GO:0005524">
    <property type="term" value="F:ATP binding"/>
    <property type="evidence" value="ECO:0007669"/>
    <property type="project" value="UniProtKB-KW"/>
</dbReference>
<dbReference type="Proteomes" id="UP001152797">
    <property type="component" value="Unassembled WGS sequence"/>
</dbReference>
<evidence type="ECO:0000256" key="1">
    <source>
        <dbReference type="ARBA" id="ARBA00006485"/>
    </source>
</evidence>
<comment type="similarity">
    <text evidence="2">Belongs to the protein-tyrosine phosphatase family. Non-receptor class CDC14 subfamily.</text>
</comment>
<evidence type="ECO:0000256" key="7">
    <source>
        <dbReference type="ARBA" id="ARBA00022741"/>
    </source>
</evidence>
<evidence type="ECO:0000256" key="15">
    <source>
        <dbReference type="ARBA" id="ARBA00042858"/>
    </source>
</evidence>
<reference evidence="21" key="2">
    <citation type="submission" date="2024-04" db="EMBL/GenBank/DDBJ databases">
        <authorList>
            <person name="Chen Y."/>
            <person name="Shah S."/>
            <person name="Dougan E. K."/>
            <person name="Thang M."/>
            <person name="Chan C."/>
        </authorList>
    </citation>
    <scope>NUCLEOTIDE SEQUENCE [LARGE SCALE GENOMIC DNA]</scope>
</reference>
<dbReference type="FunFam" id="3.30.200.20:FF:000054">
    <property type="entry name" value="Cyclin-dependent kinase 11B"/>
    <property type="match status" value="1"/>
</dbReference>
<keyword evidence="6" id="KW-0808">Transferase</keyword>
<dbReference type="Pfam" id="PF22785">
    <property type="entry name" value="Tc-R-P"/>
    <property type="match status" value="1"/>
</dbReference>